<dbReference type="EMBL" id="KZ852113">
    <property type="protein sequence ID" value="RDH26845.1"/>
    <property type="molecule type" value="Genomic_DNA"/>
</dbReference>
<keyword evidence="2" id="KW-1185">Reference proteome</keyword>
<evidence type="ECO:0000313" key="1">
    <source>
        <dbReference type="EMBL" id="RDH26845.1"/>
    </source>
</evidence>
<dbReference type="Proteomes" id="UP000253729">
    <property type="component" value="Unassembled WGS sequence"/>
</dbReference>
<accession>A0A3F3PIT7</accession>
<dbReference type="AlphaFoldDB" id="A0A3F3PIT7"/>
<dbReference type="GeneID" id="38143410"/>
<gene>
    <name evidence="1" type="ORF">BDQ94DRAFT_186085</name>
</gene>
<dbReference type="RefSeq" id="XP_026619867.1">
    <property type="nucleotide sequence ID" value="XM_026775054.1"/>
</dbReference>
<evidence type="ECO:0000313" key="2">
    <source>
        <dbReference type="Proteomes" id="UP000253729"/>
    </source>
</evidence>
<sequence>MLPCSSKPRPGKRQIFVALVSHFSLHRVRQLRCFLMRIDYFNALVSGMMIGLSTERILQRFRSNLYKLTFTHAMSRPRVLYTPLPAFTFGNHITMPTLLNMINLAHLDDHEIQQECPSSLSETGQNRETSIFRLIEEVKDQSSRMLQFSSAYRVSTHRGVSLPSYEELQYALSLQRNLLAAFQQLRTTLMLEESGPDVCLECLACTIVVSHKCNIGQAYRTIEPTLSGPCAGMEVYYRRKDYL</sequence>
<proteinExistence type="predicted"/>
<name>A0A3F3PIT7_9EURO</name>
<protein>
    <submittedName>
        <fullName evidence="1">Uncharacterized protein</fullName>
    </submittedName>
</protein>
<organism evidence="1 2">
    <name type="scientific">Aspergillus welwitschiae</name>
    <dbReference type="NCBI Taxonomy" id="1341132"/>
    <lineage>
        <taxon>Eukaryota</taxon>
        <taxon>Fungi</taxon>
        <taxon>Dikarya</taxon>
        <taxon>Ascomycota</taxon>
        <taxon>Pezizomycotina</taxon>
        <taxon>Eurotiomycetes</taxon>
        <taxon>Eurotiomycetidae</taxon>
        <taxon>Eurotiales</taxon>
        <taxon>Aspergillaceae</taxon>
        <taxon>Aspergillus</taxon>
        <taxon>Aspergillus subgen. Circumdati</taxon>
    </lineage>
</organism>
<reference evidence="1 2" key="1">
    <citation type="submission" date="2018-07" db="EMBL/GenBank/DDBJ databases">
        <title>The genomes of Aspergillus section Nigri reveals drivers in fungal speciation.</title>
        <authorList>
            <consortium name="DOE Joint Genome Institute"/>
            <person name="Vesth T.C."/>
            <person name="Nybo J."/>
            <person name="Theobald S."/>
            <person name="Brandl J."/>
            <person name="Frisvad J.C."/>
            <person name="Nielsen K.F."/>
            <person name="Lyhne E.K."/>
            <person name="Kogle M.E."/>
            <person name="Kuo A."/>
            <person name="Riley R."/>
            <person name="Clum A."/>
            <person name="Nolan M."/>
            <person name="Lipzen A."/>
            <person name="Salamov A."/>
            <person name="Henrissat B."/>
            <person name="Wiebenga A."/>
            <person name="De vries R.P."/>
            <person name="Grigoriev I.V."/>
            <person name="Mortensen U.H."/>
            <person name="Andersen M.R."/>
            <person name="Baker S.E."/>
        </authorList>
    </citation>
    <scope>NUCLEOTIDE SEQUENCE [LARGE SCALE GENOMIC DNA]</scope>
    <source>
        <strain evidence="1 2">CBS 139.54b</strain>
    </source>
</reference>